<dbReference type="Proteomes" id="UP000295264">
    <property type="component" value="Unassembled WGS sequence"/>
</dbReference>
<evidence type="ECO:0000313" key="4">
    <source>
        <dbReference type="Proteomes" id="UP000295264"/>
    </source>
</evidence>
<feature type="region of interest" description="Disordered" evidence="1">
    <location>
        <begin position="97"/>
        <end position="141"/>
    </location>
</feature>
<dbReference type="Pfam" id="PF23227">
    <property type="entry name" value="HEAT_MROH2B_C"/>
    <property type="match status" value="1"/>
</dbReference>
<organism evidence="3 4">
    <name type="scientific">Sousa chinensis</name>
    <name type="common">Indo-pacific humpbacked dolphin</name>
    <name type="synonym">Steno chinensis</name>
    <dbReference type="NCBI Taxonomy" id="103600"/>
    <lineage>
        <taxon>Eukaryota</taxon>
        <taxon>Metazoa</taxon>
        <taxon>Chordata</taxon>
        <taxon>Craniata</taxon>
        <taxon>Vertebrata</taxon>
        <taxon>Euteleostomi</taxon>
        <taxon>Mammalia</taxon>
        <taxon>Eutheria</taxon>
        <taxon>Laurasiatheria</taxon>
        <taxon>Artiodactyla</taxon>
        <taxon>Whippomorpha</taxon>
        <taxon>Cetacea</taxon>
        <taxon>Odontoceti</taxon>
        <taxon>Delphinidae</taxon>
        <taxon>Sousa</taxon>
    </lineage>
</organism>
<keyword evidence="4" id="KW-1185">Reference proteome</keyword>
<dbReference type="InterPro" id="IPR055406">
    <property type="entry name" value="HEAT_Maestro"/>
</dbReference>
<reference evidence="3 4" key="1">
    <citation type="journal article" date="2018" name="Genomics">
        <title>Molecular footprints of inshore aquatic adaptation in Indo-Pacific humpback dolphin (Sousa chinensis).</title>
        <authorList>
            <person name="Ming Y."/>
            <person name="Jian J."/>
            <person name="Yu F."/>
            <person name="Yu X."/>
            <person name="Wang J."/>
            <person name="Liu W."/>
        </authorList>
    </citation>
    <scope>NUCLEOTIDE SEQUENCE [LARGE SCALE GENOMIC DNA]</scope>
    <source>
        <strain evidence="3">MY-2018</strain>
        <tissue evidence="3">Skin</tissue>
    </source>
</reference>
<evidence type="ECO:0000259" key="2">
    <source>
        <dbReference type="Pfam" id="PF23227"/>
    </source>
</evidence>
<evidence type="ECO:0000313" key="3">
    <source>
        <dbReference type="EMBL" id="TEA37867.1"/>
    </source>
</evidence>
<proteinExistence type="predicted"/>
<feature type="domain" description="Maestro/Maestro-like HEAT-repeats" evidence="2">
    <location>
        <begin position="51"/>
        <end position="134"/>
    </location>
</feature>
<dbReference type="EMBL" id="QWLN02005128">
    <property type="protein sequence ID" value="TEA37867.1"/>
    <property type="molecule type" value="Genomic_DNA"/>
</dbReference>
<protein>
    <recommendedName>
        <fullName evidence="2">Maestro/Maestro-like HEAT-repeats domain-containing protein</fullName>
    </recommendedName>
</protein>
<sequence length="141" mass="15029">PSSTGFFHSSEPVVVRVMGTVTDVLHRLGAHSAKAQSLGIAINAHSFSNDMSRSQEGLSTPLAQALGCLHSRRRHIETWAALFVGYTICHHPQAVSQMGAPLTSPSSPGAFEDLKNDPEPSIQEPATRQSSFLQQVAAGAR</sequence>
<feature type="compositionally biased region" description="Polar residues" evidence="1">
    <location>
        <begin position="124"/>
        <end position="134"/>
    </location>
</feature>
<evidence type="ECO:0000256" key="1">
    <source>
        <dbReference type="SAM" id="MobiDB-lite"/>
    </source>
</evidence>
<accession>A0A484GPR5</accession>
<dbReference type="AlphaFoldDB" id="A0A484GPR5"/>
<feature type="non-terminal residue" evidence="3">
    <location>
        <position position="1"/>
    </location>
</feature>
<comment type="caution">
    <text evidence="3">The sequence shown here is derived from an EMBL/GenBank/DDBJ whole genome shotgun (WGS) entry which is preliminary data.</text>
</comment>
<gene>
    <name evidence="3" type="ORF">DBR06_SOUSAS1410098</name>
</gene>
<name>A0A484GPR5_SOUCH</name>